<evidence type="ECO:0000256" key="4">
    <source>
        <dbReference type="ARBA" id="ARBA00023163"/>
    </source>
</evidence>
<dbReference type="PROSITE" id="PS50931">
    <property type="entry name" value="HTH_LYSR"/>
    <property type="match status" value="1"/>
</dbReference>
<evidence type="ECO:0000313" key="7">
    <source>
        <dbReference type="Proteomes" id="UP000183859"/>
    </source>
</evidence>
<dbReference type="PRINTS" id="PR00039">
    <property type="entry name" value="HTHLYSR"/>
</dbReference>
<evidence type="ECO:0000256" key="2">
    <source>
        <dbReference type="ARBA" id="ARBA00023015"/>
    </source>
</evidence>
<dbReference type="Pfam" id="PF00126">
    <property type="entry name" value="HTH_1"/>
    <property type="match status" value="1"/>
</dbReference>
<dbReference type="GO" id="GO:0032993">
    <property type="term" value="C:protein-DNA complex"/>
    <property type="evidence" value="ECO:0007669"/>
    <property type="project" value="TreeGrafter"/>
</dbReference>
<feature type="domain" description="HTH lysR-type" evidence="5">
    <location>
        <begin position="1"/>
        <end position="59"/>
    </location>
</feature>
<dbReference type="OrthoDB" id="8479357at2"/>
<dbReference type="AlphaFoldDB" id="A0A1L3I6I1"/>
<keyword evidence="2" id="KW-0805">Transcription regulation</keyword>
<dbReference type="KEGG" id="php:PhaeoP97_02372"/>
<organism evidence="6 7">
    <name type="scientific">Phaeobacter porticola</name>
    <dbReference type="NCBI Taxonomy" id="1844006"/>
    <lineage>
        <taxon>Bacteria</taxon>
        <taxon>Pseudomonadati</taxon>
        <taxon>Pseudomonadota</taxon>
        <taxon>Alphaproteobacteria</taxon>
        <taxon>Rhodobacterales</taxon>
        <taxon>Roseobacteraceae</taxon>
        <taxon>Phaeobacter</taxon>
    </lineage>
</organism>
<reference evidence="7" key="1">
    <citation type="submission" date="2016-07" db="EMBL/GenBank/DDBJ databases">
        <title>Phaeobacter portensis sp. nov., a tropodithietic acid producing bacterium isolated from a German harbor.</title>
        <authorList>
            <person name="Freese H.M."/>
            <person name="Bunk B."/>
            <person name="Breider S."/>
            <person name="Brinkhoff T."/>
        </authorList>
    </citation>
    <scope>NUCLEOTIDE SEQUENCE [LARGE SCALE GENOMIC DNA]</scope>
    <source>
        <strain evidence="7">P97</strain>
    </source>
</reference>
<keyword evidence="7" id="KW-1185">Reference proteome</keyword>
<dbReference type="PANTHER" id="PTHR30346:SF0">
    <property type="entry name" value="HCA OPERON TRANSCRIPTIONAL ACTIVATOR HCAR"/>
    <property type="match status" value="1"/>
</dbReference>
<gene>
    <name evidence="6" type="ORF">PhaeoP97_02372</name>
</gene>
<keyword evidence="3" id="KW-0238">DNA-binding</keyword>
<dbReference type="SUPFAM" id="SSF46785">
    <property type="entry name" value="Winged helix' DNA-binding domain"/>
    <property type="match status" value="1"/>
</dbReference>
<dbReference type="GO" id="GO:0003700">
    <property type="term" value="F:DNA-binding transcription factor activity"/>
    <property type="evidence" value="ECO:0007669"/>
    <property type="project" value="InterPro"/>
</dbReference>
<protein>
    <submittedName>
        <fullName evidence="6">Putative transcriptional regulator, LysR family</fullName>
    </submittedName>
</protein>
<dbReference type="SUPFAM" id="SSF53850">
    <property type="entry name" value="Periplasmic binding protein-like II"/>
    <property type="match status" value="1"/>
</dbReference>
<dbReference type="Gene3D" id="1.10.10.10">
    <property type="entry name" value="Winged helix-like DNA-binding domain superfamily/Winged helix DNA-binding domain"/>
    <property type="match status" value="1"/>
</dbReference>
<dbReference type="InterPro" id="IPR000847">
    <property type="entry name" value="LysR_HTH_N"/>
</dbReference>
<keyword evidence="4" id="KW-0804">Transcription</keyword>
<evidence type="ECO:0000259" key="5">
    <source>
        <dbReference type="PROSITE" id="PS50931"/>
    </source>
</evidence>
<proteinExistence type="inferred from homology"/>
<evidence type="ECO:0000256" key="3">
    <source>
        <dbReference type="ARBA" id="ARBA00023125"/>
    </source>
</evidence>
<dbReference type="RefSeq" id="WP_072505198.1">
    <property type="nucleotide sequence ID" value="NZ_CP016364.1"/>
</dbReference>
<dbReference type="GO" id="GO:0003677">
    <property type="term" value="F:DNA binding"/>
    <property type="evidence" value="ECO:0007669"/>
    <property type="project" value="UniProtKB-KW"/>
</dbReference>
<comment type="similarity">
    <text evidence="1">Belongs to the LysR transcriptional regulatory family.</text>
</comment>
<dbReference type="PANTHER" id="PTHR30346">
    <property type="entry name" value="TRANSCRIPTIONAL DUAL REGULATOR HCAR-RELATED"/>
    <property type="match status" value="1"/>
</dbReference>
<dbReference type="Pfam" id="PF03466">
    <property type="entry name" value="LysR_substrate"/>
    <property type="match status" value="1"/>
</dbReference>
<sequence length="289" mass="30797">MDDLTPLRYFRAAYELGTFSAAARACDVRQPSVSAAIARLEGHYGGVLFRRSRDGLTPTPLGQELYQQAGGVLAQVNRLEARLKGHVTQIARVYCAPDVFMAPFDAGLARIRMAEARVQFQFTDDLTQADLLFCDKGCLPRGCGFNPLWQDRYGVGLPQGHALLAAGSLTLADLAGQAIIARPYCPSADQFLTGLQRADAPAGMIVAASATHDAQLMDLVAAGLGIALMPMSHADVHRGVILRDVAGIDSVTRIVGVGFRKTDFAAGIARHFLSRDTILTTAPVAAGAF</sequence>
<dbReference type="Proteomes" id="UP000183859">
    <property type="component" value="Chromosome"/>
</dbReference>
<dbReference type="Gene3D" id="3.40.190.10">
    <property type="entry name" value="Periplasmic binding protein-like II"/>
    <property type="match status" value="2"/>
</dbReference>
<name>A0A1L3I6I1_9RHOB</name>
<accession>A0A1L3I6I1</accession>
<dbReference type="InterPro" id="IPR036390">
    <property type="entry name" value="WH_DNA-bd_sf"/>
</dbReference>
<evidence type="ECO:0000313" key="6">
    <source>
        <dbReference type="EMBL" id="APG47766.1"/>
    </source>
</evidence>
<dbReference type="EMBL" id="CP016364">
    <property type="protein sequence ID" value="APG47766.1"/>
    <property type="molecule type" value="Genomic_DNA"/>
</dbReference>
<dbReference type="STRING" id="1844006.PhaeoP97_02372"/>
<evidence type="ECO:0000256" key="1">
    <source>
        <dbReference type="ARBA" id="ARBA00009437"/>
    </source>
</evidence>
<dbReference type="InterPro" id="IPR036388">
    <property type="entry name" value="WH-like_DNA-bd_sf"/>
</dbReference>
<dbReference type="InterPro" id="IPR005119">
    <property type="entry name" value="LysR_subst-bd"/>
</dbReference>